<dbReference type="STRING" id="5866.A0A061DEE2"/>
<feature type="compositionally biased region" description="Polar residues" evidence="1">
    <location>
        <begin position="575"/>
        <end position="584"/>
    </location>
</feature>
<evidence type="ECO:0000256" key="1">
    <source>
        <dbReference type="SAM" id="MobiDB-lite"/>
    </source>
</evidence>
<reference evidence="4" key="1">
    <citation type="journal article" date="2014" name="Nucleic Acids Res.">
        <title>The evolutionary dynamics of variant antigen genes in Babesia reveal a history of genomic innovation underlying host-parasite interaction.</title>
        <authorList>
            <person name="Jackson A.P."/>
            <person name="Otto T.D."/>
            <person name="Darby A."/>
            <person name="Ramaprasad A."/>
            <person name="Xia D."/>
            <person name="Echaide I.E."/>
            <person name="Farber M."/>
            <person name="Gahlot S."/>
            <person name="Gamble J."/>
            <person name="Gupta D."/>
            <person name="Gupta Y."/>
            <person name="Jackson L."/>
            <person name="Malandrin L."/>
            <person name="Malas T.B."/>
            <person name="Moussa E."/>
            <person name="Nair M."/>
            <person name="Reid A.J."/>
            <person name="Sanders M."/>
            <person name="Sharma J."/>
            <person name="Tracey A."/>
            <person name="Quail M.A."/>
            <person name="Weir W."/>
            <person name="Wastling J.M."/>
            <person name="Hall N."/>
            <person name="Willadsen P."/>
            <person name="Lingelbach K."/>
            <person name="Shiels B."/>
            <person name="Tait A."/>
            <person name="Berriman M."/>
            <person name="Allred D.R."/>
            <person name="Pain A."/>
        </authorList>
    </citation>
    <scope>NUCLEOTIDE SEQUENCE [LARGE SCALE GENOMIC DNA]</scope>
    <source>
        <strain evidence="4">Bond</strain>
    </source>
</reference>
<dbReference type="GeneID" id="24565666"/>
<dbReference type="EMBL" id="LK391709">
    <property type="protein sequence ID" value="CDR97125.1"/>
    <property type="molecule type" value="Genomic_DNA"/>
</dbReference>
<dbReference type="RefSeq" id="XP_012769311.1">
    <property type="nucleotide sequence ID" value="XM_012913857.1"/>
</dbReference>
<protein>
    <recommendedName>
        <fullName evidence="5">Ribosome binding protein</fullName>
    </recommendedName>
</protein>
<feature type="compositionally biased region" description="Low complexity" evidence="1">
    <location>
        <begin position="644"/>
        <end position="653"/>
    </location>
</feature>
<feature type="compositionally biased region" description="Gly residues" evidence="1">
    <location>
        <begin position="596"/>
        <end position="620"/>
    </location>
</feature>
<evidence type="ECO:0000313" key="4">
    <source>
        <dbReference type="Proteomes" id="UP000033188"/>
    </source>
</evidence>
<feature type="compositionally biased region" description="Gly residues" evidence="1">
    <location>
        <begin position="654"/>
        <end position="667"/>
    </location>
</feature>
<feature type="compositionally biased region" description="Low complexity" evidence="1">
    <location>
        <begin position="668"/>
        <end position="694"/>
    </location>
</feature>
<evidence type="ECO:0008006" key="5">
    <source>
        <dbReference type="Google" id="ProtNLM"/>
    </source>
</evidence>
<sequence length="1770" mass="193024">MANIQLNTLKECLQFLEWLRQDANMRAQVATVLHGRIKNYYKGKNTEHDIKQSLNHFLNNVSAFYTRLCYNPDAGKYRNQNPNDIVNTLLECLPKFLAAMYYLWYCVNPTFDKLGGGGWKHDWPGGSASWAGDYGGDLDKYLQAQSNETKYGGMMPGGFAYGDIKYNKASGYYQGYNMAVGLENILNKYRNMHNFFSDIFVTSTLSTAGIHKVNAGNAVALVGTFCGIVKQKDESFRNNVESPGKPICWQDLIKHCAHLQRQFGRMFTKKRFDHTGQSPESRKLNEAIFAKETANWFRINLDNVKRTLEGIKPYYGDLGGYFTHNLFPYGFTFFSDHRYTAQSKDVETLKNDWNTVIGELKKEGDGLAKLKKILEGEYRVSCPVRPPPEPAVPSAKLPNSPKQVIPENKSSPPTETKSTTTKAKSPQGKKANGAPNQGTTGNGQQNPKSSNNASQNQNRGQSGGKPPTSSTTTTSPSPPIGSAGAPGPAGPQGGRGNKGPDSTTSTTSTLKNTVSPQQPSSPQPVHPSPASPTGHPAGTGSPGQSGGGSGSSNGGGAPGQKAAASPAPKPQTPSDTSSRPQSSVVPAPGGVPSTGSGHGLPGAVQPGGNGRGNDTQGGGLKTQQPATSPQNLTTQLSSVQPERSGTPGASAPGAGNGGVPGSSGGTGPSSSTTQQNGRGTPQAPTTATTTTTTGSGAGSGGGGGVGGAVSSPGTAGKDQGAGNSQIQKKCPEGKSLMSLWPDGPEYCVPKYDFNDPKTTDPVWDKVNEKLRDEDIQKTVERNIQKQNSQMPHPPRRQTRPDNPNAVLPAHSNSRHPGPQHHPIDPLRSGDVQVDAIDVPTPVLGGNIIKPKSQQFPPYDLDALTGITVSVAPDLKLQSFNDIQNMNASHNKMSTIRDRLYSRSHMRVGNVDISRPSPPISVEITKAVSVDKDDIKKPLMAGGYPLAALDVQGEVLHGFDDSLAFELSGEEIPEESDHILQKEISAQAQWQEMQKSDMLTGIQRDITQSAKRLDEGAVFVSGDKIEFPQPADMVGRVVKNNANSELKRMQEAQKYIRSNDFAVTGDIIPIPNIPPKPLPLLPAIGIPAGKPLKEAKQISPLPPLPYPLSVPAIASEPEGIDLTKQKRTTERTPVILPEVIPPLTGQLDVLPMENSTDFFGTPIVQTPSHIPTVYIPQDSAFETFVPSEPTGDPIADPKTKPPRKSLTPVEIEAHPGVMIDEPICQLYSPELVTKKVPSTDHSIPPPRTLREMLCWISDLPHALGYADLINHLANSFEGSESIDVSPESISSEDVTEALSETCGHASSVLAGIQEPVPIDLNKLHYERYGAPLMYYSEDPYTLLCQLLSYVYATYHQLSFLRTQCRRESHQGGWRDCQYGKNVKASYSRQCTEDPLDPMKLQGHGCNPSPLQGFLTDQSDLSTYWYQRNDVCRRSRIKMGFVAKNFRNDSKHGFYIYNFLTGACYQNHDPLEKLCRYLVCLTKRTPRTTGELVSFFHHFGNSLHDVYSNELLSLGSSLTRSHADCPDWDHLKNSDLQAVKGIRGSESLNVISKNNHNHNHDKEHPRTLSMLLGCSDDHKNCPPHCSPITYRAYALYSHAFAHTYLSWTVYLPDRLLESLEKLHYELKKHVSIKCSSLHSCPDVLPLLYTHGFTPPEVGSQVSLTCSDVICELKDVITGKPIASLMTAMDDFLYNIREPFIFTLVALWSTALLIFANTMLYRLDVLHIRSHLIRTKASHHIDVKALLTKGRKMLSLYKDVDYFDEDPIGQLVI</sequence>
<feature type="compositionally biased region" description="Low complexity" evidence="1">
    <location>
        <begin position="464"/>
        <end position="486"/>
    </location>
</feature>
<feature type="compositionally biased region" description="Pro residues" evidence="1">
    <location>
        <begin position="519"/>
        <end position="530"/>
    </location>
</feature>
<keyword evidence="2" id="KW-1133">Transmembrane helix</keyword>
<proteinExistence type="predicted"/>
<keyword evidence="2" id="KW-0812">Transmembrane</keyword>
<feature type="region of interest" description="Disordered" evidence="1">
    <location>
        <begin position="380"/>
        <end position="762"/>
    </location>
</feature>
<feature type="compositionally biased region" description="Polar residues" evidence="1">
    <location>
        <begin position="434"/>
        <end position="459"/>
    </location>
</feature>
<feature type="compositionally biased region" description="Gly residues" evidence="1">
    <location>
        <begin position="540"/>
        <end position="558"/>
    </location>
</feature>
<dbReference type="KEGG" id="bbig:BBBOND_0310280"/>
<dbReference type="VEuPathDB" id="PiroplasmaDB:BBBOND_0310280"/>
<feature type="compositionally biased region" description="Low complexity" evidence="1">
    <location>
        <begin position="409"/>
        <end position="426"/>
    </location>
</feature>
<feature type="compositionally biased region" description="Low complexity" evidence="1">
    <location>
        <begin position="499"/>
        <end position="518"/>
    </location>
</feature>
<feature type="compositionally biased region" description="Basic and acidic residues" evidence="1">
    <location>
        <begin position="752"/>
        <end position="762"/>
    </location>
</feature>
<evidence type="ECO:0000313" key="3">
    <source>
        <dbReference type="EMBL" id="CDR97125.1"/>
    </source>
</evidence>
<dbReference type="Proteomes" id="UP000033188">
    <property type="component" value="Chromosome 3"/>
</dbReference>
<keyword evidence="4" id="KW-1185">Reference proteome</keyword>
<gene>
    <name evidence="3" type="ORF">BBBOND_0310280</name>
</gene>
<feature type="compositionally biased region" description="Gly residues" evidence="1">
    <location>
        <begin position="695"/>
        <end position="707"/>
    </location>
</feature>
<organism evidence="3 4">
    <name type="scientific">Babesia bigemina</name>
    <dbReference type="NCBI Taxonomy" id="5866"/>
    <lineage>
        <taxon>Eukaryota</taxon>
        <taxon>Sar</taxon>
        <taxon>Alveolata</taxon>
        <taxon>Apicomplexa</taxon>
        <taxon>Aconoidasida</taxon>
        <taxon>Piroplasmida</taxon>
        <taxon>Babesiidae</taxon>
        <taxon>Babesia</taxon>
    </lineage>
</organism>
<keyword evidence="2" id="KW-0472">Membrane</keyword>
<accession>A0A061DEE2</accession>
<feature type="transmembrane region" description="Helical" evidence="2">
    <location>
        <begin position="1697"/>
        <end position="1718"/>
    </location>
</feature>
<name>A0A061DEE2_BABBI</name>
<evidence type="ECO:0000256" key="2">
    <source>
        <dbReference type="SAM" id="Phobius"/>
    </source>
</evidence>
<dbReference type="OrthoDB" id="10533248at2759"/>
<feature type="compositionally biased region" description="Polar residues" evidence="1">
    <location>
        <begin position="621"/>
        <end position="643"/>
    </location>
</feature>
<feature type="region of interest" description="Disordered" evidence="1">
    <location>
        <begin position="781"/>
        <end position="827"/>
    </location>
</feature>